<dbReference type="Proteomes" id="UP000215914">
    <property type="component" value="Unassembled WGS sequence"/>
</dbReference>
<feature type="transmembrane region" description="Helical" evidence="1">
    <location>
        <begin position="7"/>
        <end position="26"/>
    </location>
</feature>
<keyword evidence="3" id="KW-1185">Reference proteome</keyword>
<reference evidence="2" key="2">
    <citation type="submission" date="2020-06" db="EMBL/GenBank/DDBJ databases">
        <title>Helianthus annuus Genome sequencing and assembly Release 2.</title>
        <authorList>
            <person name="Gouzy J."/>
            <person name="Langlade N."/>
            <person name="Munos S."/>
        </authorList>
    </citation>
    <scope>NUCLEOTIDE SEQUENCE</scope>
    <source>
        <tissue evidence="2">Leaves</tissue>
    </source>
</reference>
<gene>
    <name evidence="2" type="ORF">HanXRQr2_Chr02g0083581</name>
</gene>
<evidence type="ECO:0000313" key="2">
    <source>
        <dbReference type="EMBL" id="KAF5819966.1"/>
    </source>
</evidence>
<dbReference type="EMBL" id="MNCJ02000317">
    <property type="protein sequence ID" value="KAF5819966.1"/>
    <property type="molecule type" value="Genomic_DNA"/>
</dbReference>
<dbReference type="Gramene" id="mRNA:HanXRQr2_Chr02g0083581">
    <property type="protein sequence ID" value="CDS:HanXRQr2_Chr02g0083581.1"/>
    <property type="gene ID" value="HanXRQr2_Chr02g0083581"/>
</dbReference>
<evidence type="ECO:0000313" key="3">
    <source>
        <dbReference type="Proteomes" id="UP000215914"/>
    </source>
</evidence>
<evidence type="ECO:0000256" key="1">
    <source>
        <dbReference type="SAM" id="Phobius"/>
    </source>
</evidence>
<dbReference type="AlphaFoldDB" id="A0A9K3P105"/>
<sequence length="80" mass="8891">MRCGLYFVLYWFYIVWVFIFVAFWVGEVGGGGGGVNGLPPRRVLTFTLSHSLVTRFSLSHPLTLVQLPWPFSGNSPPTSG</sequence>
<comment type="caution">
    <text evidence="2">The sequence shown here is derived from an EMBL/GenBank/DDBJ whole genome shotgun (WGS) entry which is preliminary data.</text>
</comment>
<keyword evidence="1" id="KW-0472">Membrane</keyword>
<reference evidence="2" key="1">
    <citation type="journal article" date="2017" name="Nature">
        <title>The sunflower genome provides insights into oil metabolism, flowering and Asterid evolution.</title>
        <authorList>
            <person name="Badouin H."/>
            <person name="Gouzy J."/>
            <person name="Grassa C.J."/>
            <person name="Murat F."/>
            <person name="Staton S.E."/>
            <person name="Cottret L."/>
            <person name="Lelandais-Briere C."/>
            <person name="Owens G.L."/>
            <person name="Carrere S."/>
            <person name="Mayjonade B."/>
            <person name="Legrand L."/>
            <person name="Gill N."/>
            <person name="Kane N.C."/>
            <person name="Bowers J.E."/>
            <person name="Hubner S."/>
            <person name="Bellec A."/>
            <person name="Berard A."/>
            <person name="Berges H."/>
            <person name="Blanchet N."/>
            <person name="Boniface M.C."/>
            <person name="Brunel D."/>
            <person name="Catrice O."/>
            <person name="Chaidir N."/>
            <person name="Claudel C."/>
            <person name="Donnadieu C."/>
            <person name="Faraut T."/>
            <person name="Fievet G."/>
            <person name="Helmstetter N."/>
            <person name="King M."/>
            <person name="Knapp S.J."/>
            <person name="Lai Z."/>
            <person name="Le Paslier M.C."/>
            <person name="Lippi Y."/>
            <person name="Lorenzon L."/>
            <person name="Mandel J.R."/>
            <person name="Marage G."/>
            <person name="Marchand G."/>
            <person name="Marquand E."/>
            <person name="Bret-Mestries E."/>
            <person name="Morien E."/>
            <person name="Nambeesan S."/>
            <person name="Nguyen T."/>
            <person name="Pegot-Espagnet P."/>
            <person name="Pouilly N."/>
            <person name="Raftis F."/>
            <person name="Sallet E."/>
            <person name="Schiex T."/>
            <person name="Thomas J."/>
            <person name="Vandecasteele C."/>
            <person name="Vares D."/>
            <person name="Vear F."/>
            <person name="Vautrin S."/>
            <person name="Crespi M."/>
            <person name="Mangin B."/>
            <person name="Burke J.M."/>
            <person name="Salse J."/>
            <person name="Munos S."/>
            <person name="Vincourt P."/>
            <person name="Rieseberg L.H."/>
            <person name="Langlade N.B."/>
        </authorList>
    </citation>
    <scope>NUCLEOTIDE SEQUENCE</scope>
    <source>
        <tissue evidence="2">Leaves</tissue>
    </source>
</reference>
<organism evidence="2 3">
    <name type="scientific">Helianthus annuus</name>
    <name type="common">Common sunflower</name>
    <dbReference type="NCBI Taxonomy" id="4232"/>
    <lineage>
        <taxon>Eukaryota</taxon>
        <taxon>Viridiplantae</taxon>
        <taxon>Streptophyta</taxon>
        <taxon>Embryophyta</taxon>
        <taxon>Tracheophyta</taxon>
        <taxon>Spermatophyta</taxon>
        <taxon>Magnoliopsida</taxon>
        <taxon>eudicotyledons</taxon>
        <taxon>Gunneridae</taxon>
        <taxon>Pentapetalae</taxon>
        <taxon>asterids</taxon>
        <taxon>campanulids</taxon>
        <taxon>Asterales</taxon>
        <taxon>Asteraceae</taxon>
        <taxon>Asteroideae</taxon>
        <taxon>Heliantheae alliance</taxon>
        <taxon>Heliantheae</taxon>
        <taxon>Helianthus</taxon>
    </lineage>
</organism>
<keyword evidence="1" id="KW-0812">Transmembrane</keyword>
<proteinExistence type="predicted"/>
<accession>A0A9K3P105</accession>
<name>A0A9K3P105_HELAN</name>
<keyword evidence="1" id="KW-1133">Transmembrane helix</keyword>
<protein>
    <submittedName>
        <fullName evidence="2">Uncharacterized protein</fullName>
    </submittedName>
</protein>